<evidence type="ECO:0000313" key="2">
    <source>
        <dbReference type="EMBL" id="QHT35353.1"/>
    </source>
</evidence>
<keyword evidence="1" id="KW-1133">Transmembrane helix</keyword>
<dbReference type="AlphaFoldDB" id="A0A6C0F400"/>
<organism evidence="2">
    <name type="scientific">viral metagenome</name>
    <dbReference type="NCBI Taxonomy" id="1070528"/>
    <lineage>
        <taxon>unclassified sequences</taxon>
        <taxon>metagenomes</taxon>
        <taxon>organismal metagenomes</taxon>
    </lineage>
</organism>
<name>A0A6C0F400_9ZZZZ</name>
<keyword evidence="1" id="KW-0812">Transmembrane</keyword>
<keyword evidence="1" id="KW-0472">Membrane</keyword>
<proteinExistence type="predicted"/>
<protein>
    <submittedName>
        <fullName evidence="2">Uncharacterized protein</fullName>
    </submittedName>
</protein>
<accession>A0A6C0F400</accession>
<feature type="transmembrane region" description="Helical" evidence="1">
    <location>
        <begin position="45"/>
        <end position="76"/>
    </location>
</feature>
<dbReference type="EMBL" id="MN739019">
    <property type="protein sequence ID" value="QHT35353.1"/>
    <property type="molecule type" value="Genomic_DNA"/>
</dbReference>
<sequence>MNAARTFYMKTVKPVTTGATIISMYSGGYSAGATDWIYKNHTPPFIPFALDIAFCAVIGSCIGITYPVSVPLLLAYEYYQTR</sequence>
<evidence type="ECO:0000256" key="1">
    <source>
        <dbReference type="SAM" id="Phobius"/>
    </source>
</evidence>
<reference evidence="2" key="1">
    <citation type="journal article" date="2020" name="Nature">
        <title>Giant virus diversity and host interactions through global metagenomics.</title>
        <authorList>
            <person name="Schulz F."/>
            <person name="Roux S."/>
            <person name="Paez-Espino D."/>
            <person name="Jungbluth S."/>
            <person name="Walsh D.A."/>
            <person name="Denef V.J."/>
            <person name="McMahon K.D."/>
            <person name="Konstantinidis K.T."/>
            <person name="Eloe-Fadrosh E.A."/>
            <person name="Kyrpides N.C."/>
            <person name="Woyke T."/>
        </authorList>
    </citation>
    <scope>NUCLEOTIDE SEQUENCE</scope>
    <source>
        <strain evidence="2">GVMAG-M-3300009180-1</strain>
    </source>
</reference>